<evidence type="ECO:0000313" key="8">
    <source>
        <dbReference type="EMBL" id="NKI19288.1"/>
    </source>
</evidence>
<keyword evidence="3 6" id="KW-0479">Metal-binding</keyword>
<comment type="cofactor">
    <cofactor evidence="6">
        <name>Fe(3+)</name>
        <dbReference type="ChEBI" id="CHEBI:29034"/>
    </cofactor>
    <text evidence="6">Binds 1 Fe(3+) ion per subunit.</text>
</comment>
<dbReference type="PANTHER" id="PTHR47627:SF1">
    <property type="entry name" value="RUBREDOXIN-1-RELATED"/>
    <property type="match status" value="1"/>
</dbReference>
<evidence type="ECO:0000256" key="4">
    <source>
        <dbReference type="ARBA" id="ARBA00022982"/>
    </source>
</evidence>
<dbReference type="InterPro" id="IPR024934">
    <property type="entry name" value="Rubredoxin-like_dom"/>
</dbReference>
<dbReference type="PANTHER" id="PTHR47627">
    <property type="entry name" value="RUBREDOXIN"/>
    <property type="match status" value="1"/>
</dbReference>
<dbReference type="Pfam" id="PF00301">
    <property type="entry name" value="Rubredoxin"/>
    <property type="match status" value="1"/>
</dbReference>
<dbReference type="PRINTS" id="PR00163">
    <property type="entry name" value="RUBREDOXIN"/>
</dbReference>
<dbReference type="Gene3D" id="2.20.28.10">
    <property type="match status" value="1"/>
</dbReference>
<keyword evidence="9" id="KW-1185">Reference proteome</keyword>
<dbReference type="InterPro" id="IPR050526">
    <property type="entry name" value="Rubredoxin_ET"/>
</dbReference>
<dbReference type="CDD" id="cd00730">
    <property type="entry name" value="rubredoxin"/>
    <property type="match status" value="1"/>
</dbReference>
<evidence type="ECO:0000256" key="1">
    <source>
        <dbReference type="ARBA" id="ARBA00005337"/>
    </source>
</evidence>
<name>A0ABX1GJA4_9GAMM</name>
<evidence type="ECO:0000256" key="6">
    <source>
        <dbReference type="PIRNR" id="PIRNR000071"/>
    </source>
</evidence>
<keyword evidence="5 6" id="KW-0408">Iron</keyword>
<evidence type="ECO:0000256" key="5">
    <source>
        <dbReference type="ARBA" id="ARBA00023004"/>
    </source>
</evidence>
<dbReference type="SUPFAM" id="SSF57802">
    <property type="entry name" value="Rubredoxin-like"/>
    <property type="match status" value="1"/>
</dbReference>
<dbReference type="EMBL" id="JAAWWK010000007">
    <property type="protein sequence ID" value="NKI19288.1"/>
    <property type="molecule type" value="Genomic_DNA"/>
</dbReference>
<dbReference type="InterPro" id="IPR018527">
    <property type="entry name" value="Rubredoxin_Fe_BS"/>
</dbReference>
<dbReference type="PROSITE" id="PS00202">
    <property type="entry name" value="RUBREDOXIN"/>
    <property type="match status" value="1"/>
</dbReference>
<keyword evidence="4 6" id="KW-0249">Electron transport</keyword>
<dbReference type="Proteomes" id="UP000765845">
    <property type="component" value="Unassembled WGS sequence"/>
</dbReference>
<dbReference type="PIRSF" id="PIRSF000071">
    <property type="entry name" value="Rubredoxin"/>
    <property type="match status" value="1"/>
</dbReference>
<evidence type="ECO:0000256" key="3">
    <source>
        <dbReference type="ARBA" id="ARBA00022723"/>
    </source>
</evidence>
<dbReference type="InterPro" id="IPR024922">
    <property type="entry name" value="Rubredoxin"/>
</dbReference>
<evidence type="ECO:0000256" key="2">
    <source>
        <dbReference type="ARBA" id="ARBA00022448"/>
    </source>
</evidence>
<feature type="domain" description="Rubredoxin-like" evidence="7">
    <location>
        <begin position="1"/>
        <end position="52"/>
    </location>
</feature>
<dbReference type="PROSITE" id="PS50903">
    <property type="entry name" value="RUBREDOXIN_LIKE"/>
    <property type="match status" value="1"/>
</dbReference>
<organism evidence="8 9">
    <name type="scientific">Spongiibacter thalassae</name>
    <dbReference type="NCBI Taxonomy" id="2721624"/>
    <lineage>
        <taxon>Bacteria</taxon>
        <taxon>Pseudomonadati</taxon>
        <taxon>Pseudomonadota</taxon>
        <taxon>Gammaproteobacteria</taxon>
        <taxon>Cellvibrionales</taxon>
        <taxon>Spongiibacteraceae</taxon>
        <taxon>Spongiibacter</taxon>
    </lineage>
</organism>
<gene>
    <name evidence="8" type="ORF">HCU74_17920</name>
</gene>
<proteinExistence type="inferred from homology"/>
<accession>A0ABX1GJA4</accession>
<evidence type="ECO:0000313" key="9">
    <source>
        <dbReference type="Proteomes" id="UP000765845"/>
    </source>
</evidence>
<sequence>MAKYECIVCGWVYDEELGDPDSGVPAGTAWEDVPDEWLCPDCGVDKTDFMLVE</sequence>
<keyword evidence="2 6" id="KW-0813">Transport</keyword>
<reference evidence="8 9" key="1">
    <citation type="submission" date="2020-04" db="EMBL/GenBank/DDBJ databases">
        <authorList>
            <person name="Yoon J."/>
        </authorList>
    </citation>
    <scope>NUCLEOTIDE SEQUENCE [LARGE SCALE GENOMIC DNA]</scope>
    <source>
        <strain evidence="8 9">KMU-166</strain>
    </source>
</reference>
<comment type="caution">
    <text evidence="8">The sequence shown here is derived from an EMBL/GenBank/DDBJ whole genome shotgun (WGS) entry which is preliminary data.</text>
</comment>
<comment type="similarity">
    <text evidence="1 6">Belongs to the rubredoxin family.</text>
</comment>
<evidence type="ECO:0000259" key="7">
    <source>
        <dbReference type="PROSITE" id="PS50903"/>
    </source>
</evidence>
<protein>
    <recommendedName>
        <fullName evidence="6">Rubredoxin</fullName>
    </recommendedName>
</protein>
<dbReference type="InterPro" id="IPR024935">
    <property type="entry name" value="Rubredoxin_dom"/>
</dbReference>